<organism evidence="6 7">
    <name type="scientific">Pontiella sulfatireligans</name>
    <dbReference type="NCBI Taxonomy" id="2750658"/>
    <lineage>
        <taxon>Bacteria</taxon>
        <taxon>Pseudomonadati</taxon>
        <taxon>Kiritimatiellota</taxon>
        <taxon>Kiritimatiellia</taxon>
        <taxon>Kiritimatiellales</taxon>
        <taxon>Pontiellaceae</taxon>
        <taxon>Pontiella</taxon>
    </lineage>
</organism>
<sequence length="118" mass="13333">MTVLVRNPCFSHSQRINVEHTKEQRRQDYPVQGISPDEWSTVEVNQHILLVNGTIIKNTYDGTETDIFTMAEAIDGLKEGGKFLFVVPPDLAWGKRDDGNKIGPHAALIFDIRLEKVT</sequence>
<evidence type="ECO:0000256" key="4">
    <source>
        <dbReference type="RuleBase" id="RU003915"/>
    </source>
</evidence>
<reference evidence="6 7" key="1">
    <citation type="submission" date="2019-04" db="EMBL/GenBank/DDBJ databases">
        <authorList>
            <person name="Van Vliet M D."/>
        </authorList>
    </citation>
    <scope>NUCLEOTIDE SEQUENCE [LARGE SCALE GENOMIC DNA]</scope>
    <source>
        <strain evidence="6 7">F21</strain>
    </source>
</reference>
<accession>A0A6C2UMF3</accession>
<evidence type="ECO:0000256" key="3">
    <source>
        <dbReference type="PROSITE-ProRule" id="PRU00277"/>
    </source>
</evidence>
<dbReference type="EC" id="5.2.1.8" evidence="4"/>
<dbReference type="SUPFAM" id="SSF54534">
    <property type="entry name" value="FKBP-like"/>
    <property type="match status" value="1"/>
</dbReference>
<protein>
    <recommendedName>
        <fullName evidence="4">Peptidyl-prolyl cis-trans isomerase</fullName>
        <ecNumber evidence="4">5.2.1.8</ecNumber>
    </recommendedName>
</protein>
<proteinExistence type="inferred from homology"/>
<gene>
    <name evidence="6" type="primary">fkpA_2</name>
    <name evidence="6" type="ORF">SCARR_03380</name>
</gene>
<feature type="domain" description="PPIase FKBP-type" evidence="5">
    <location>
        <begin position="52"/>
        <end position="118"/>
    </location>
</feature>
<evidence type="ECO:0000259" key="5">
    <source>
        <dbReference type="PROSITE" id="PS50059"/>
    </source>
</evidence>
<name>A0A6C2UMF3_9BACT</name>
<dbReference type="InterPro" id="IPR046357">
    <property type="entry name" value="PPIase_dom_sf"/>
</dbReference>
<dbReference type="Gene3D" id="3.10.50.40">
    <property type="match status" value="1"/>
</dbReference>
<dbReference type="Proteomes" id="UP000346198">
    <property type="component" value="Unassembled WGS sequence"/>
</dbReference>
<keyword evidence="2 3" id="KW-0697">Rotamase</keyword>
<comment type="similarity">
    <text evidence="4">Belongs to the FKBP-type PPIase family.</text>
</comment>
<dbReference type="GO" id="GO:0003755">
    <property type="term" value="F:peptidyl-prolyl cis-trans isomerase activity"/>
    <property type="evidence" value="ECO:0007669"/>
    <property type="project" value="UniProtKB-UniRule"/>
</dbReference>
<evidence type="ECO:0000313" key="7">
    <source>
        <dbReference type="Proteomes" id="UP000346198"/>
    </source>
</evidence>
<evidence type="ECO:0000256" key="2">
    <source>
        <dbReference type="ARBA" id="ARBA00023110"/>
    </source>
</evidence>
<comment type="catalytic activity">
    <reaction evidence="1 3 4">
        <text>[protein]-peptidylproline (omega=180) = [protein]-peptidylproline (omega=0)</text>
        <dbReference type="Rhea" id="RHEA:16237"/>
        <dbReference type="Rhea" id="RHEA-COMP:10747"/>
        <dbReference type="Rhea" id="RHEA-COMP:10748"/>
        <dbReference type="ChEBI" id="CHEBI:83833"/>
        <dbReference type="ChEBI" id="CHEBI:83834"/>
        <dbReference type="EC" id="5.2.1.8"/>
    </reaction>
</comment>
<dbReference type="InterPro" id="IPR001179">
    <property type="entry name" value="PPIase_FKBP_dom"/>
</dbReference>
<dbReference type="EMBL" id="CAAHFH010000002">
    <property type="protein sequence ID" value="VGO21308.1"/>
    <property type="molecule type" value="Genomic_DNA"/>
</dbReference>
<dbReference type="Pfam" id="PF00254">
    <property type="entry name" value="FKBP_C"/>
    <property type="match status" value="1"/>
</dbReference>
<dbReference type="PROSITE" id="PS50059">
    <property type="entry name" value="FKBP_PPIASE"/>
    <property type="match status" value="1"/>
</dbReference>
<evidence type="ECO:0000313" key="6">
    <source>
        <dbReference type="EMBL" id="VGO21308.1"/>
    </source>
</evidence>
<evidence type="ECO:0000256" key="1">
    <source>
        <dbReference type="ARBA" id="ARBA00000971"/>
    </source>
</evidence>
<keyword evidence="7" id="KW-1185">Reference proteome</keyword>
<keyword evidence="3 4" id="KW-0413">Isomerase</keyword>
<dbReference type="AlphaFoldDB" id="A0A6C2UMF3"/>